<evidence type="ECO:0000313" key="2">
    <source>
        <dbReference type="Proteomes" id="UP000237934"/>
    </source>
</evidence>
<evidence type="ECO:0000313" key="1">
    <source>
        <dbReference type="EMBL" id="PQF22546.1"/>
    </source>
</evidence>
<comment type="caution">
    <text evidence="1">The sequence shown here is derived from an EMBL/GenBank/DDBJ whole genome shotgun (WGS) entry which is preliminary data.</text>
</comment>
<name>A0A2S7RSE9_ENTMU</name>
<gene>
    <name evidence="1" type="ORF">CUS89_10465</name>
</gene>
<proteinExistence type="predicted"/>
<organism evidence="1 2">
    <name type="scientific">Enterococcus mundtii</name>
    <dbReference type="NCBI Taxonomy" id="53346"/>
    <lineage>
        <taxon>Bacteria</taxon>
        <taxon>Bacillati</taxon>
        <taxon>Bacillota</taxon>
        <taxon>Bacilli</taxon>
        <taxon>Lactobacillales</taxon>
        <taxon>Enterococcaceae</taxon>
        <taxon>Enterococcus</taxon>
    </lineage>
</organism>
<dbReference type="AlphaFoldDB" id="A0A2S7RSE9"/>
<reference evidence="1 2" key="1">
    <citation type="journal article" date="2018" name="Pathog. Dis.">
        <title>Whole-genome sequencing based characterization of antimicrobial resistance in Enterococcus.</title>
        <authorList>
            <person name="Tyson G."/>
        </authorList>
    </citation>
    <scope>NUCLEOTIDE SEQUENCE [LARGE SCALE GENOMIC DNA]</scope>
    <source>
        <strain evidence="1 2">CVM N55263</strain>
    </source>
</reference>
<accession>A0A2S7RSE9</accession>
<dbReference type="Proteomes" id="UP000237934">
    <property type="component" value="Unassembled WGS sequence"/>
</dbReference>
<dbReference type="EMBL" id="PUAP01000030">
    <property type="protein sequence ID" value="PQF22546.1"/>
    <property type="molecule type" value="Genomic_DNA"/>
</dbReference>
<protein>
    <submittedName>
        <fullName evidence="1">Uncharacterized protein</fullName>
    </submittedName>
</protein>
<dbReference type="RefSeq" id="WP_104872084.1">
    <property type="nucleotide sequence ID" value="NZ_PUAP01000030.1"/>
</dbReference>
<sequence length="185" mass="22657">MKLLDEQTYRFPLTMMENNIPMKNIPILFLFFHEKDYEEDSSHQQAAIQLVKFANQKKRYPMITWNKQEHLDNRIQEYTINPTRMTARRLSHEVFFSIYREPKRPFLSNYAYAFFQMSSNYLGKVEHFIQMNDILFPDKEQLIIYEWNNTWSDYFHYGRQHRGAFIWTIYDPKRNKFTVINASIL</sequence>